<dbReference type="EnsemblPlants" id="OPUNC01G43580.1">
    <property type="protein sequence ID" value="OPUNC01G43580.1"/>
    <property type="gene ID" value="OPUNC01G43580"/>
</dbReference>
<dbReference type="eggNOG" id="ENOG502QQB7">
    <property type="taxonomic scope" value="Eukaryota"/>
</dbReference>
<evidence type="ECO:0000259" key="2">
    <source>
        <dbReference type="Pfam" id="PF04782"/>
    </source>
</evidence>
<dbReference type="Pfam" id="PF04782">
    <property type="entry name" value="DUF632"/>
    <property type="match status" value="1"/>
</dbReference>
<feature type="compositionally biased region" description="Polar residues" evidence="1">
    <location>
        <begin position="415"/>
        <end position="436"/>
    </location>
</feature>
<feature type="compositionally biased region" description="Low complexity" evidence="1">
    <location>
        <begin position="188"/>
        <end position="199"/>
    </location>
</feature>
<protein>
    <recommendedName>
        <fullName evidence="2">DUF632 domain-containing protein</fullName>
    </recommendedName>
</protein>
<dbReference type="Proteomes" id="UP000026962">
    <property type="component" value="Chromosome 1"/>
</dbReference>
<feature type="compositionally biased region" description="Acidic residues" evidence="1">
    <location>
        <begin position="208"/>
        <end position="218"/>
    </location>
</feature>
<sequence length="790" mass="86767">MGCTTSHDAFAAAASRARPSSSSSSSLRPRRAADPAALSSLPPSPSSSSSTVSPLSHSLSDEDLEAHDDAKHATTAAAAGKAASSTRYHYHYMRNSPTVPTTVVHEDPNGQYTQGETSYGYGYGGYGYTYPYGPYGEVVAEERPETAARWPGPPPSPPTAEVSAWDFFDPFTSYDQFMEDYKGHDDGSSSLPSNSPNYSELRRMEGIPELEDEAELEAAEASKPSTSGVADQGGKGKRPISSNVSSKGEASDGKLLQRKGSGGNGEPENASSRGKKGDKNAASLKGSGSGDNNGSSTGKKKGIAFDGIGQPIAAAQGEGGSGKSVQSTIVSSESFSPLHQGNRSVMEAMDEIKERFNEALNCGEEVSKLLEVGKVPHQSSTPRVLRYLSSRVMDPLSLTVPASSCLPKPRRKSRTLSGKASTSSNPSVPGRTNSAGNLSSTLEKLCAWEKKLYQEIKDEEKLRILYEKKYRRLKSLDERGSESSMIDTTRLSVRNLQSRITINIRTANAFSSKIQKIRDEELYPQLVDLILGLRRMWKAVLLCHEKQLSAIQDSKMHLMKAVTISQSNTAAVATVELERELAKWYRCFNKWISSQRSYVEALNGWLRKWLPEPEVQEENTPDGAPPFSPGKLGAPPVFVISNDWLQAIEMVSKNEVLKTIDQFSKLVHEYKKTQEKEHRQKRKADHASRDYNKRREVLQRELGLSTSLDMVAVMENTHHSHDNRVIELEKMSKKKDEEKTKHDEIVKHAHLAASSTLPVGLVPVLHQIVSFSQENVQKYKGIRTRGARVH</sequence>
<evidence type="ECO:0000313" key="3">
    <source>
        <dbReference type="EnsemblPlants" id="OPUNC01G43580.1"/>
    </source>
</evidence>
<feature type="compositionally biased region" description="Low complexity" evidence="1">
    <location>
        <begin position="11"/>
        <end position="27"/>
    </location>
</feature>
<keyword evidence="4" id="KW-1185">Reference proteome</keyword>
<dbReference type="Gramene" id="OPUNC01G43580.1">
    <property type="protein sequence ID" value="OPUNC01G43580.1"/>
    <property type="gene ID" value="OPUNC01G43580"/>
</dbReference>
<feature type="compositionally biased region" description="Low complexity" evidence="1">
    <location>
        <begin position="34"/>
        <end position="58"/>
    </location>
</feature>
<reference evidence="3" key="1">
    <citation type="submission" date="2015-04" db="UniProtKB">
        <authorList>
            <consortium name="EnsemblPlants"/>
        </authorList>
    </citation>
    <scope>IDENTIFICATION</scope>
</reference>
<reference evidence="3" key="2">
    <citation type="submission" date="2018-05" db="EMBL/GenBank/DDBJ databases">
        <title>OpunRS2 (Oryza punctata Reference Sequence Version 2).</title>
        <authorList>
            <person name="Zhang J."/>
            <person name="Kudrna D."/>
            <person name="Lee S."/>
            <person name="Talag J."/>
            <person name="Welchert J."/>
            <person name="Wing R.A."/>
        </authorList>
    </citation>
    <scope>NUCLEOTIDE SEQUENCE [LARGE SCALE GENOMIC DNA]</scope>
</reference>
<evidence type="ECO:0000313" key="4">
    <source>
        <dbReference type="Proteomes" id="UP000026962"/>
    </source>
</evidence>
<name>A0A0E0JTX0_ORYPU</name>
<accession>A0A0E0JTX0</accession>
<feature type="domain" description="DUF632" evidence="2">
    <location>
        <begin position="346"/>
        <end position="668"/>
    </location>
</feature>
<feature type="region of interest" description="Disordered" evidence="1">
    <location>
        <begin position="671"/>
        <end position="693"/>
    </location>
</feature>
<feature type="region of interest" description="Disordered" evidence="1">
    <location>
        <begin position="399"/>
        <end position="436"/>
    </location>
</feature>
<feature type="region of interest" description="Disordered" evidence="1">
    <location>
        <begin position="178"/>
        <end position="336"/>
    </location>
</feature>
<feature type="region of interest" description="Disordered" evidence="1">
    <location>
        <begin position="1"/>
        <end position="80"/>
    </location>
</feature>
<dbReference type="OMA" id="QYDQFME"/>
<dbReference type="PANTHER" id="PTHR21450">
    <property type="entry name" value="PROTEIN ALTERED PHOSPHATE STARVATION RESPONSE 1"/>
    <property type="match status" value="1"/>
</dbReference>
<dbReference type="PANTHER" id="PTHR21450:SF57">
    <property type="entry name" value="BZIP TRANSCRIPTION FACTOR-LIKE"/>
    <property type="match status" value="1"/>
</dbReference>
<proteinExistence type="predicted"/>
<dbReference type="AlphaFoldDB" id="A0A0E0JTX0"/>
<feature type="compositionally biased region" description="Polar residues" evidence="1">
    <location>
        <begin position="323"/>
        <end position="336"/>
    </location>
</feature>
<dbReference type="HOGENOM" id="CLU_010985_3_0_1"/>
<dbReference type="STRING" id="4537.A0A0E0JTX0"/>
<organism evidence="3">
    <name type="scientific">Oryza punctata</name>
    <name type="common">Red rice</name>
    <dbReference type="NCBI Taxonomy" id="4537"/>
    <lineage>
        <taxon>Eukaryota</taxon>
        <taxon>Viridiplantae</taxon>
        <taxon>Streptophyta</taxon>
        <taxon>Embryophyta</taxon>
        <taxon>Tracheophyta</taxon>
        <taxon>Spermatophyta</taxon>
        <taxon>Magnoliopsida</taxon>
        <taxon>Liliopsida</taxon>
        <taxon>Poales</taxon>
        <taxon>Poaceae</taxon>
        <taxon>BOP clade</taxon>
        <taxon>Oryzoideae</taxon>
        <taxon>Oryzeae</taxon>
        <taxon>Oryzinae</taxon>
        <taxon>Oryza</taxon>
    </lineage>
</organism>
<evidence type="ECO:0000256" key="1">
    <source>
        <dbReference type="SAM" id="MobiDB-lite"/>
    </source>
</evidence>
<dbReference type="InterPro" id="IPR006867">
    <property type="entry name" value="DUF632"/>
</dbReference>